<protein>
    <submittedName>
        <fullName evidence="4">Indolepyruvate ferredoxin oxidoreductase family protein</fullName>
    </submittedName>
</protein>
<dbReference type="InterPro" id="IPR002869">
    <property type="entry name" value="Pyrv_flavodox_OxRed_cen"/>
</dbReference>
<dbReference type="Gene3D" id="3.40.920.10">
    <property type="entry name" value="Pyruvate-ferredoxin oxidoreductase, PFOR, domain III"/>
    <property type="match status" value="1"/>
</dbReference>
<dbReference type="Gene3D" id="3.40.50.970">
    <property type="match status" value="1"/>
</dbReference>
<gene>
    <name evidence="4" type="ORF">JDN41_02655</name>
</gene>
<dbReference type="PANTHER" id="PTHR48084">
    <property type="entry name" value="2-OXOGLUTARATE OXIDOREDUCTASE SUBUNIT KORB-RELATED"/>
    <property type="match status" value="1"/>
</dbReference>
<sequence length="1150" mass="124459">MDTLASAPSISLDDKYRVDQGQVFVTGVQALVRLPLLRRQIDVAMGLDTAGFISGYRGSPLGIYDKQLWQEKKRLAESHIVFQPGVNEELAATAVWGSQQASLFPGARHDGVFGIWYGKGPGVDRSGDAFKHANFFGTAKNGGVLALAGDDHSCKSSTLPNQSDFAFADAEIPVLSPADIAEIIEFGIKGFDLSRFAGLWVGLKAISDTMDASATVRIDPLRYRSFAPYGVAEPLGGRNARLGRTPPEQEEIHRHFRLPAAMAFARENGFDRLAIDSSAARFGIAASGKAYLHVRQALRDLGLSEAEAAALGLRVYKIGLVWPLEDHSARAFANGLETVLVVEERRDMIEHQLRAALYGLPDGRRPRILGKRDLDDRPLISDVLDIDTAHVTRAILRVLPEAMKTPRMKAAETRLAEAAQQAAAAPIHLRTPYFCSGCPHSTSTKVPDGSRGMAGIGCHYLATMMNRNTDVYTQMGGEGVLWVGQAPFTEETHVFANLGDGTYFHSGSLAIRQAIAAGANVTYKILYNDAVAMTGGQPVDGQLTVPQIAAQMRAEGVSRIAIVSDDPDRHRRAPAIPSGTSFDHRSRLDAVQQELRSVPGVSVLIYDQVCATEKRRRRKRGLMEQSDRRLLINTSVCEGCGDCSRASNCLSVEPVETEFGRKRRINQSTCNQDATCVDGFCPSFVSVYGGTRKRAQAAHASPDMPDPALPAIPEDGYNILMTGIGGLGITSLAAMLGMAAHLHSRQVRIVDQIGLAQKGGGVYSHLRIGEPQTELFSPRIGAGQADLVLAADIVVAHGKNGLPMMSEARTAVVADPRITPTAEFVRDNAVAFDVPAMTARLGKRARAVHECPAQAIAVALVGDAIFANMVLTGFAWQKGLIPLERGAILRAIELNGASVDANKRAFALGREAALRPDRIAALLNPAPKLAETLDDIVGLRAAELAAYQDVAYAARYLAFVDRVRAREIAVAPQSEALTRAVAQNLFRLMAIKDEYEVARLYTDGAFAEQVSAEFDGDVKLKFNLAPPIFGRRDPDTGQLKKMTFGPWMLPVLRVLAKGKRLRGTWFDPFARLAERKAERALLADYEARVERLLPMLTRANLGLAAAYAAVPDIIRGFGHVKEANIAKATARYAELEAAFATDGQTRKAAE</sequence>
<evidence type="ECO:0000259" key="2">
    <source>
        <dbReference type="Pfam" id="PF01558"/>
    </source>
</evidence>
<dbReference type="EMBL" id="JAEMUK010000006">
    <property type="protein sequence ID" value="MBJ7542452.1"/>
    <property type="molecule type" value="Genomic_DNA"/>
</dbReference>
<evidence type="ECO:0000313" key="4">
    <source>
        <dbReference type="EMBL" id="MBJ7542452.1"/>
    </source>
</evidence>
<dbReference type="SUPFAM" id="SSF52518">
    <property type="entry name" value="Thiamin diphosphate-binding fold (THDP-binding)"/>
    <property type="match status" value="2"/>
</dbReference>
<dbReference type="Pfam" id="PF01558">
    <property type="entry name" value="POR"/>
    <property type="match status" value="1"/>
</dbReference>
<dbReference type="Pfam" id="PF20169">
    <property type="entry name" value="DUF6537"/>
    <property type="match status" value="1"/>
</dbReference>
<dbReference type="GO" id="GO:0016903">
    <property type="term" value="F:oxidoreductase activity, acting on the aldehyde or oxo group of donors"/>
    <property type="evidence" value="ECO:0007669"/>
    <property type="project" value="InterPro"/>
</dbReference>
<evidence type="ECO:0000313" key="5">
    <source>
        <dbReference type="Proteomes" id="UP000623250"/>
    </source>
</evidence>
<proteinExistence type="predicted"/>
<dbReference type="CDD" id="cd07034">
    <property type="entry name" value="TPP_PYR_PFOR_IOR-alpha_like"/>
    <property type="match status" value="1"/>
</dbReference>
<evidence type="ECO:0000256" key="1">
    <source>
        <dbReference type="ARBA" id="ARBA00023002"/>
    </source>
</evidence>
<dbReference type="AlphaFoldDB" id="A0A8I1GGF7"/>
<dbReference type="NCBIfam" id="NF009588">
    <property type="entry name" value="PRK13029.1"/>
    <property type="match status" value="1"/>
</dbReference>
<evidence type="ECO:0000259" key="3">
    <source>
        <dbReference type="Pfam" id="PF20169"/>
    </source>
</evidence>
<keyword evidence="4" id="KW-0670">Pyruvate</keyword>
<dbReference type="SUPFAM" id="SSF53323">
    <property type="entry name" value="Pyruvate-ferredoxin oxidoreductase, PFOR, domain III"/>
    <property type="match status" value="1"/>
</dbReference>
<dbReference type="InterPro" id="IPR051457">
    <property type="entry name" value="2-oxoacid:Fd_oxidoreductase"/>
</dbReference>
<dbReference type="CDD" id="cd02008">
    <property type="entry name" value="TPP_IOR_alpha"/>
    <property type="match status" value="1"/>
</dbReference>
<organism evidence="4 5">
    <name type="scientific">Rhodomicrobium udaipurense</name>
    <dbReference type="NCBI Taxonomy" id="1202716"/>
    <lineage>
        <taxon>Bacteria</taxon>
        <taxon>Pseudomonadati</taxon>
        <taxon>Pseudomonadota</taxon>
        <taxon>Alphaproteobacteria</taxon>
        <taxon>Hyphomicrobiales</taxon>
        <taxon>Hyphomicrobiaceae</taxon>
        <taxon>Rhodomicrobium</taxon>
    </lineage>
</organism>
<dbReference type="InterPro" id="IPR019752">
    <property type="entry name" value="Pyrv/ketoisovalerate_OxRed_cat"/>
</dbReference>
<dbReference type="Proteomes" id="UP000623250">
    <property type="component" value="Unassembled WGS sequence"/>
</dbReference>
<comment type="caution">
    <text evidence="4">The sequence shown here is derived from an EMBL/GenBank/DDBJ whole genome shotgun (WGS) entry which is preliminary data.</text>
</comment>
<dbReference type="NCBIfam" id="NF009589">
    <property type="entry name" value="PRK13030.1"/>
    <property type="match status" value="1"/>
</dbReference>
<dbReference type="InterPro" id="IPR046667">
    <property type="entry name" value="DUF6537"/>
</dbReference>
<keyword evidence="5" id="KW-1185">Reference proteome</keyword>
<name>A0A8I1GGF7_9HYPH</name>
<dbReference type="PANTHER" id="PTHR48084:SF3">
    <property type="entry name" value="SUBUNIT OF PYRUVATE:FLAVODOXIN OXIDOREDUCTASE"/>
    <property type="match status" value="1"/>
</dbReference>
<dbReference type="RefSeq" id="WP_037232593.1">
    <property type="nucleotide sequence ID" value="NZ_JAEMUK010000006.1"/>
</dbReference>
<keyword evidence="1" id="KW-0560">Oxidoreductase</keyword>
<dbReference type="InterPro" id="IPR029061">
    <property type="entry name" value="THDP-binding"/>
</dbReference>
<accession>A0A8I1GGF7</accession>
<feature type="domain" description="DUF6537" evidence="3">
    <location>
        <begin position="933"/>
        <end position="1133"/>
    </location>
</feature>
<dbReference type="InterPro" id="IPR002880">
    <property type="entry name" value="Pyrv_Fd/Flavodoxin_OxRdtase_N"/>
</dbReference>
<feature type="domain" description="Pyruvate/ketoisovalerate oxidoreductase catalytic" evidence="2">
    <location>
        <begin position="725"/>
        <end position="911"/>
    </location>
</feature>
<reference evidence="4 5" key="1">
    <citation type="submission" date="2020-12" db="EMBL/GenBank/DDBJ databases">
        <title>Revised draft genomes of Rhodomicrobium vannielii ATCC 17100 and Rhodomicrobium udaipurense JA643.</title>
        <authorList>
            <person name="Conners E.M."/>
            <person name="Davenport E.J."/>
            <person name="Bose A."/>
        </authorList>
    </citation>
    <scope>NUCLEOTIDE SEQUENCE [LARGE SCALE GENOMIC DNA]</scope>
    <source>
        <strain evidence="4 5">JA643</strain>
    </source>
</reference>